<dbReference type="KEGG" id="haly:HYG82_01845"/>
<name>A0A7D5GFK9_9EURY</name>
<dbReference type="PROSITE" id="PS00519">
    <property type="entry name" value="HTH_ASNC_1"/>
    <property type="match status" value="1"/>
</dbReference>
<dbReference type="InterPro" id="IPR011991">
    <property type="entry name" value="ArsR-like_HTH"/>
</dbReference>
<dbReference type="InterPro" id="IPR019885">
    <property type="entry name" value="Tscrpt_reg_HTH_AsnC-type_CS"/>
</dbReference>
<evidence type="ECO:0000256" key="2">
    <source>
        <dbReference type="ARBA" id="ARBA00023125"/>
    </source>
</evidence>
<protein>
    <submittedName>
        <fullName evidence="5">AsnC family transcriptional regulator</fullName>
    </submittedName>
</protein>
<organism evidence="5 6">
    <name type="scientific">Natrinema halophilum</name>
    <dbReference type="NCBI Taxonomy" id="1699371"/>
    <lineage>
        <taxon>Archaea</taxon>
        <taxon>Methanobacteriati</taxon>
        <taxon>Methanobacteriota</taxon>
        <taxon>Stenosarchaea group</taxon>
        <taxon>Halobacteria</taxon>
        <taxon>Halobacteriales</taxon>
        <taxon>Natrialbaceae</taxon>
        <taxon>Natrinema</taxon>
    </lineage>
</organism>
<accession>A0A7D5GFK9</accession>
<evidence type="ECO:0000259" key="4">
    <source>
        <dbReference type="PROSITE" id="PS50956"/>
    </source>
</evidence>
<dbReference type="SUPFAM" id="SSF46785">
    <property type="entry name" value="Winged helix' DNA-binding domain"/>
    <property type="match status" value="1"/>
</dbReference>
<dbReference type="InterPro" id="IPR019888">
    <property type="entry name" value="Tscrpt_reg_AsnC-like"/>
</dbReference>
<dbReference type="SMART" id="SM00344">
    <property type="entry name" value="HTH_ASNC"/>
    <property type="match status" value="1"/>
</dbReference>
<dbReference type="InterPro" id="IPR036388">
    <property type="entry name" value="WH-like_DNA-bd_sf"/>
</dbReference>
<dbReference type="GO" id="GO:0043565">
    <property type="term" value="F:sequence-specific DNA binding"/>
    <property type="evidence" value="ECO:0007669"/>
    <property type="project" value="InterPro"/>
</dbReference>
<evidence type="ECO:0000313" key="5">
    <source>
        <dbReference type="EMBL" id="QLG47674.1"/>
    </source>
</evidence>
<dbReference type="Proteomes" id="UP000509241">
    <property type="component" value="Chromosome"/>
</dbReference>
<dbReference type="GO" id="GO:0005829">
    <property type="term" value="C:cytosol"/>
    <property type="evidence" value="ECO:0007669"/>
    <property type="project" value="TreeGrafter"/>
</dbReference>
<dbReference type="InterPro" id="IPR000485">
    <property type="entry name" value="AsnC-type_HTH_dom"/>
</dbReference>
<dbReference type="GO" id="GO:0043200">
    <property type="term" value="P:response to amino acid"/>
    <property type="evidence" value="ECO:0007669"/>
    <property type="project" value="TreeGrafter"/>
</dbReference>
<keyword evidence="1" id="KW-0805">Transcription regulation</keyword>
<proteinExistence type="predicted"/>
<dbReference type="OrthoDB" id="57033at2157"/>
<dbReference type="Gene3D" id="1.10.10.10">
    <property type="entry name" value="Winged helix-like DNA-binding domain superfamily/Winged helix DNA-binding domain"/>
    <property type="match status" value="1"/>
</dbReference>
<evidence type="ECO:0000256" key="3">
    <source>
        <dbReference type="ARBA" id="ARBA00023163"/>
    </source>
</evidence>
<sequence length="161" mass="17780">MNGRQHELDDVDRGIIHMLQKDARNNTAREIGEAVGVSAGTVRNRIEKLEEDGVLRGYLPDIDYEMAGYQLSILFTCTARNPSETLAEGILDLHGVITVRKLLAGEENYHIGAVGTDTNDVSSIANAIRDCGLEIVRSEVLDEEYIQPFNHFGKEASPPNE</sequence>
<dbReference type="CDD" id="cd00090">
    <property type="entry name" value="HTH_ARSR"/>
    <property type="match status" value="1"/>
</dbReference>
<dbReference type="PANTHER" id="PTHR30154">
    <property type="entry name" value="LEUCINE-RESPONSIVE REGULATORY PROTEIN"/>
    <property type="match status" value="1"/>
</dbReference>
<gene>
    <name evidence="5" type="ORF">HYG82_01845</name>
</gene>
<dbReference type="PROSITE" id="PS50956">
    <property type="entry name" value="HTH_ASNC_2"/>
    <property type="match status" value="1"/>
</dbReference>
<reference evidence="5 6" key="1">
    <citation type="submission" date="2020-07" db="EMBL/GenBank/DDBJ databases">
        <authorList>
            <person name="Cui H."/>
        </authorList>
    </citation>
    <scope>NUCLEOTIDE SEQUENCE [LARGE SCALE GENOMIC DNA]</scope>
    <source>
        <strain evidence="5 6">YPL8</strain>
    </source>
</reference>
<dbReference type="InterPro" id="IPR036390">
    <property type="entry name" value="WH_DNA-bd_sf"/>
</dbReference>
<dbReference type="GeneID" id="56031994"/>
<dbReference type="EMBL" id="CP058601">
    <property type="protein sequence ID" value="QLG47674.1"/>
    <property type="molecule type" value="Genomic_DNA"/>
</dbReference>
<dbReference type="RefSeq" id="WP_179259416.1">
    <property type="nucleotide sequence ID" value="NZ_CP058601.1"/>
</dbReference>
<evidence type="ECO:0000313" key="6">
    <source>
        <dbReference type="Proteomes" id="UP000509241"/>
    </source>
</evidence>
<dbReference type="PANTHER" id="PTHR30154:SF34">
    <property type="entry name" value="TRANSCRIPTIONAL REGULATOR AZLB"/>
    <property type="match status" value="1"/>
</dbReference>
<keyword evidence="3" id="KW-0804">Transcription</keyword>
<keyword evidence="6" id="KW-1185">Reference proteome</keyword>
<dbReference type="PRINTS" id="PR00033">
    <property type="entry name" value="HTHASNC"/>
</dbReference>
<dbReference type="Pfam" id="PF13412">
    <property type="entry name" value="HTH_24"/>
    <property type="match status" value="1"/>
</dbReference>
<dbReference type="AlphaFoldDB" id="A0A7D5GFK9"/>
<keyword evidence="2" id="KW-0238">DNA-binding</keyword>
<evidence type="ECO:0000256" key="1">
    <source>
        <dbReference type="ARBA" id="ARBA00023015"/>
    </source>
</evidence>
<feature type="domain" description="HTH asnC-type" evidence="4">
    <location>
        <begin position="8"/>
        <end position="70"/>
    </location>
</feature>